<name>A0AAV7EJP2_ARIFI</name>
<organism evidence="3 4">
    <name type="scientific">Aristolochia fimbriata</name>
    <name type="common">White veined hardy Dutchman's pipe vine</name>
    <dbReference type="NCBI Taxonomy" id="158543"/>
    <lineage>
        <taxon>Eukaryota</taxon>
        <taxon>Viridiplantae</taxon>
        <taxon>Streptophyta</taxon>
        <taxon>Embryophyta</taxon>
        <taxon>Tracheophyta</taxon>
        <taxon>Spermatophyta</taxon>
        <taxon>Magnoliopsida</taxon>
        <taxon>Magnoliidae</taxon>
        <taxon>Piperales</taxon>
        <taxon>Aristolochiaceae</taxon>
        <taxon>Aristolochia</taxon>
    </lineage>
</organism>
<evidence type="ECO:0000313" key="3">
    <source>
        <dbReference type="EMBL" id="KAG9447917.1"/>
    </source>
</evidence>
<dbReference type="AlphaFoldDB" id="A0AAV7EJP2"/>
<evidence type="ECO:0000313" key="4">
    <source>
        <dbReference type="Proteomes" id="UP000825729"/>
    </source>
</evidence>
<dbReference type="InterPro" id="IPR002885">
    <property type="entry name" value="PPR_rpt"/>
</dbReference>
<dbReference type="Gene3D" id="1.25.40.10">
    <property type="entry name" value="Tetratricopeptide repeat domain"/>
    <property type="match status" value="4"/>
</dbReference>
<evidence type="ECO:0000256" key="2">
    <source>
        <dbReference type="PROSITE-ProRule" id="PRU00708"/>
    </source>
</evidence>
<comment type="caution">
    <text evidence="3">The sequence shown here is derived from an EMBL/GenBank/DDBJ whole genome shotgun (WGS) entry which is preliminary data.</text>
</comment>
<sequence>MQRLWPRSVLSACREPKAVTQFHAQMLLSGLSNHVYSISQLITLYGKTCDISSAQLVFDQTPQKEVSLWNALITAYSRNNSYLEVLKLFQCLISVGIRPDSTTFTVSLRACAYLFDLKTGEEILSQVIRSGYKGDVFVASSALNLYAKCGWMTEATKLFDEMKEKDVISWTTLISGFAQSGKAVEAISVYRKMKEEGIEEDAVVMVGLAQASSNLRDLKLGLSVHGRIIRREIVMDVVTQTGLVDMYGKNGNLNLASRVFGMMIYKNVISWGALISGFAQNGFTEEALELVIEMQDCGLQPDKQTLVSALLACAHVGHLKFGKSIHGVITRRLDIDPVSGTAVIDMYSKCGCLSSARTLFDRAKLRDSISWNSMITGYGVHGDVREALSLFHQMTDTELRPTDATFASLLSALSHSGLVKEGQHWFNLMVSEYQIEPSEKHYACMVDLLARAGNLEEAFQLIKSMNVEPEITVLVALLSSCCTYGNLDIGEMIAKQVLQLEPKDPGIYALVSNIFALAQKWDEVAKVRKMIEEVSLRKMPGHSTVEVGRKLRASPKEDRCPGQEVAHHFGYGDYQGSSYEAVIRDFFCKHDLDQPELSLCNQALI</sequence>
<dbReference type="Pfam" id="PF01535">
    <property type="entry name" value="PPR"/>
    <property type="match status" value="4"/>
</dbReference>
<feature type="repeat" description="PPR" evidence="2">
    <location>
        <begin position="267"/>
        <end position="301"/>
    </location>
</feature>
<dbReference type="Pfam" id="PF13041">
    <property type="entry name" value="PPR_2"/>
    <property type="match status" value="3"/>
</dbReference>
<feature type="repeat" description="PPR" evidence="2">
    <location>
        <begin position="367"/>
        <end position="401"/>
    </location>
</feature>
<keyword evidence="4" id="KW-1185">Reference proteome</keyword>
<dbReference type="PANTHER" id="PTHR47926">
    <property type="entry name" value="PENTATRICOPEPTIDE REPEAT-CONTAINING PROTEIN"/>
    <property type="match status" value="1"/>
</dbReference>
<protein>
    <recommendedName>
        <fullName evidence="5">Pentatricopeptide repeat-containing protein</fullName>
    </recommendedName>
</protein>
<accession>A0AAV7EJP2</accession>
<proteinExistence type="predicted"/>
<reference evidence="3 4" key="1">
    <citation type="submission" date="2021-07" db="EMBL/GenBank/DDBJ databases">
        <title>The Aristolochia fimbriata genome: insights into angiosperm evolution, floral development and chemical biosynthesis.</title>
        <authorList>
            <person name="Jiao Y."/>
        </authorList>
    </citation>
    <scope>NUCLEOTIDE SEQUENCE [LARGE SCALE GENOMIC DNA]</scope>
    <source>
        <strain evidence="3">IBCAS-2021</strain>
        <tissue evidence="3">Leaf</tissue>
    </source>
</reference>
<dbReference type="FunFam" id="1.25.40.10:FF:000031">
    <property type="entry name" value="Pentatricopeptide repeat-containing protein mitochondrial"/>
    <property type="match status" value="1"/>
</dbReference>
<feature type="repeat" description="PPR" evidence="2">
    <location>
        <begin position="65"/>
        <end position="99"/>
    </location>
</feature>
<dbReference type="NCBIfam" id="TIGR00756">
    <property type="entry name" value="PPR"/>
    <property type="match status" value="6"/>
</dbReference>
<dbReference type="PANTHER" id="PTHR47926:SF405">
    <property type="entry name" value="DYW DOMAIN-CONTAINING PROTEIN"/>
    <property type="match status" value="1"/>
</dbReference>
<evidence type="ECO:0008006" key="5">
    <source>
        <dbReference type="Google" id="ProtNLM"/>
    </source>
</evidence>
<dbReference type="InterPro" id="IPR046960">
    <property type="entry name" value="PPR_At4g14850-like_plant"/>
</dbReference>
<dbReference type="FunFam" id="1.25.40.10:FF:000090">
    <property type="entry name" value="Pentatricopeptide repeat-containing protein, chloroplastic"/>
    <property type="match status" value="1"/>
</dbReference>
<feature type="repeat" description="PPR" evidence="2">
    <location>
        <begin position="135"/>
        <end position="165"/>
    </location>
</feature>
<gene>
    <name evidence="3" type="ORF">H6P81_014045</name>
</gene>
<dbReference type="InterPro" id="IPR011990">
    <property type="entry name" value="TPR-like_helical_dom_sf"/>
</dbReference>
<dbReference type="Pfam" id="PF20431">
    <property type="entry name" value="E_motif"/>
    <property type="match status" value="1"/>
</dbReference>
<dbReference type="GO" id="GO:0003723">
    <property type="term" value="F:RNA binding"/>
    <property type="evidence" value="ECO:0007669"/>
    <property type="project" value="InterPro"/>
</dbReference>
<dbReference type="Proteomes" id="UP000825729">
    <property type="component" value="Unassembled WGS sequence"/>
</dbReference>
<dbReference type="GO" id="GO:0009451">
    <property type="term" value="P:RNA modification"/>
    <property type="evidence" value="ECO:0007669"/>
    <property type="project" value="InterPro"/>
</dbReference>
<keyword evidence="1" id="KW-0677">Repeat</keyword>
<dbReference type="InterPro" id="IPR046848">
    <property type="entry name" value="E_motif"/>
</dbReference>
<feature type="repeat" description="PPR" evidence="2">
    <location>
        <begin position="166"/>
        <end position="200"/>
    </location>
</feature>
<dbReference type="FunFam" id="1.25.40.10:FF:000344">
    <property type="entry name" value="Pentatricopeptide repeat-containing protein"/>
    <property type="match status" value="1"/>
</dbReference>
<dbReference type="PROSITE" id="PS51375">
    <property type="entry name" value="PPR"/>
    <property type="match status" value="5"/>
</dbReference>
<evidence type="ECO:0000256" key="1">
    <source>
        <dbReference type="ARBA" id="ARBA00022737"/>
    </source>
</evidence>
<dbReference type="EMBL" id="JAINDJ010000005">
    <property type="protein sequence ID" value="KAG9447917.1"/>
    <property type="molecule type" value="Genomic_DNA"/>
</dbReference>